<dbReference type="GO" id="GO:0004252">
    <property type="term" value="F:serine-type endopeptidase activity"/>
    <property type="evidence" value="ECO:0007669"/>
    <property type="project" value="InterPro"/>
</dbReference>
<feature type="domain" description="Peptidase S26" evidence="8">
    <location>
        <begin position="6"/>
        <end position="89"/>
    </location>
</feature>
<dbReference type="Gene3D" id="2.10.109.10">
    <property type="entry name" value="Umud Fragment, subunit A"/>
    <property type="match status" value="1"/>
</dbReference>
<feature type="active site" evidence="7">
    <location>
        <position position="33"/>
    </location>
</feature>
<dbReference type="InterPro" id="IPR052064">
    <property type="entry name" value="Mito_IMP1_subunit"/>
</dbReference>
<dbReference type="PANTHER" id="PTHR12383:SF16">
    <property type="entry name" value="MITOCHONDRIAL INNER MEMBRANE PROTEASE SUBUNIT 1"/>
    <property type="match status" value="1"/>
</dbReference>
<evidence type="ECO:0000313" key="10">
    <source>
        <dbReference type="Proteomes" id="UP001162029"/>
    </source>
</evidence>
<evidence type="ECO:0000256" key="2">
    <source>
        <dbReference type="ARBA" id="ARBA00022792"/>
    </source>
</evidence>
<feature type="active site" evidence="7">
    <location>
        <position position="77"/>
    </location>
</feature>
<name>A0AAV0VH32_9STRA</name>
<evidence type="ECO:0000259" key="8">
    <source>
        <dbReference type="Pfam" id="PF10502"/>
    </source>
</evidence>
<dbReference type="GO" id="GO:0006627">
    <property type="term" value="P:protein processing involved in protein targeting to mitochondrion"/>
    <property type="evidence" value="ECO:0007669"/>
    <property type="project" value="TreeGrafter"/>
</dbReference>
<dbReference type="InterPro" id="IPR000223">
    <property type="entry name" value="Pept_S26A_signal_pept_1"/>
</dbReference>
<sequence length="140" mass="15904">MAASLVHNGVLIAGWAAMTKEYFFDINYGMGASMIPTIPDGSYILVERLSRCWRNWERGDLVQLRSPTRRRGETITKRILALEGDVVELQPRFDKERKGKILVPKGHVWVEGDNPTYSVDSRHFGTVPIALLIGRPIWII</sequence>
<dbReference type="Proteomes" id="UP001162029">
    <property type="component" value="Unassembled WGS sequence"/>
</dbReference>
<evidence type="ECO:0000256" key="3">
    <source>
        <dbReference type="ARBA" id="ARBA00022801"/>
    </source>
</evidence>
<evidence type="ECO:0000313" key="9">
    <source>
        <dbReference type="EMBL" id="CAI5746019.1"/>
    </source>
</evidence>
<dbReference type="InterPro" id="IPR036286">
    <property type="entry name" value="LexA/Signal_pep-like_sf"/>
</dbReference>
<evidence type="ECO:0000256" key="5">
    <source>
        <dbReference type="ARBA" id="ARBA00023136"/>
    </source>
</evidence>
<evidence type="ECO:0000256" key="6">
    <source>
        <dbReference type="ARBA" id="ARBA00038445"/>
    </source>
</evidence>
<dbReference type="PRINTS" id="PR00727">
    <property type="entry name" value="LEADERPTASE"/>
</dbReference>
<evidence type="ECO:0000256" key="4">
    <source>
        <dbReference type="ARBA" id="ARBA00023128"/>
    </source>
</evidence>
<dbReference type="InterPro" id="IPR019533">
    <property type="entry name" value="Peptidase_S26"/>
</dbReference>
<comment type="similarity">
    <text evidence="6">Belongs to the peptidase S26 family. IMP1 subfamily.</text>
</comment>
<comment type="subcellular location">
    <subcellularLocation>
        <location evidence="1">Mitochondrion inner membrane</location>
    </subcellularLocation>
</comment>
<dbReference type="PANTHER" id="PTHR12383">
    <property type="entry name" value="PROTEASE FAMILY S26 MITOCHONDRIAL INNER MEMBRANE PROTEASE-RELATED"/>
    <property type="match status" value="1"/>
</dbReference>
<accession>A0AAV0VH32</accession>
<dbReference type="GO" id="GO:0042720">
    <property type="term" value="C:mitochondrial inner membrane peptidase complex"/>
    <property type="evidence" value="ECO:0007669"/>
    <property type="project" value="TreeGrafter"/>
</dbReference>
<dbReference type="GO" id="GO:0006465">
    <property type="term" value="P:signal peptide processing"/>
    <property type="evidence" value="ECO:0007669"/>
    <property type="project" value="InterPro"/>
</dbReference>
<dbReference type="Pfam" id="PF10502">
    <property type="entry name" value="Peptidase_S26"/>
    <property type="match status" value="2"/>
</dbReference>
<dbReference type="CDD" id="cd06530">
    <property type="entry name" value="S26_SPase_I"/>
    <property type="match status" value="1"/>
</dbReference>
<keyword evidence="5" id="KW-0472">Membrane</keyword>
<dbReference type="EMBL" id="CANTFM010002343">
    <property type="protein sequence ID" value="CAI5746019.1"/>
    <property type="molecule type" value="Genomic_DNA"/>
</dbReference>
<gene>
    <name evidence="9" type="ORF">PDE001_LOCUS11040</name>
</gene>
<reference evidence="9" key="1">
    <citation type="submission" date="2022-12" db="EMBL/GenBank/DDBJ databases">
        <authorList>
            <person name="Webb A."/>
        </authorList>
    </citation>
    <scope>NUCLEOTIDE SEQUENCE</scope>
    <source>
        <strain evidence="9">Pd1</strain>
    </source>
</reference>
<dbReference type="SUPFAM" id="SSF51306">
    <property type="entry name" value="LexA/Signal peptidase"/>
    <property type="match status" value="1"/>
</dbReference>
<comment type="caution">
    <text evidence="9">The sequence shown here is derived from an EMBL/GenBank/DDBJ whole genome shotgun (WGS) entry which is preliminary data.</text>
</comment>
<evidence type="ECO:0000256" key="1">
    <source>
        <dbReference type="ARBA" id="ARBA00004273"/>
    </source>
</evidence>
<organism evidence="9 10">
    <name type="scientific">Peronospora destructor</name>
    <dbReference type="NCBI Taxonomy" id="86335"/>
    <lineage>
        <taxon>Eukaryota</taxon>
        <taxon>Sar</taxon>
        <taxon>Stramenopiles</taxon>
        <taxon>Oomycota</taxon>
        <taxon>Peronosporomycetes</taxon>
        <taxon>Peronosporales</taxon>
        <taxon>Peronosporaceae</taxon>
        <taxon>Peronospora</taxon>
    </lineage>
</organism>
<keyword evidence="2" id="KW-0999">Mitochondrion inner membrane</keyword>
<keyword evidence="4" id="KW-0496">Mitochondrion</keyword>
<dbReference type="AlphaFoldDB" id="A0AAV0VH32"/>
<proteinExistence type="inferred from homology"/>
<keyword evidence="10" id="KW-1185">Reference proteome</keyword>
<evidence type="ECO:0000256" key="7">
    <source>
        <dbReference type="PIRSR" id="PIRSR600223-1"/>
    </source>
</evidence>
<keyword evidence="3" id="KW-0378">Hydrolase</keyword>
<feature type="domain" description="Peptidase S26" evidence="8">
    <location>
        <begin position="97"/>
        <end position="137"/>
    </location>
</feature>
<protein>
    <recommendedName>
        <fullName evidence="8">Peptidase S26 domain-containing protein</fullName>
    </recommendedName>
</protein>